<dbReference type="EMBL" id="JARKIB010000153">
    <property type="protein sequence ID" value="KAJ7731412.1"/>
    <property type="molecule type" value="Genomic_DNA"/>
</dbReference>
<accession>A0AAD7MTL1</accession>
<comment type="caution">
    <text evidence="1">The sequence shown here is derived from an EMBL/GenBank/DDBJ whole genome shotgun (WGS) entry which is preliminary data.</text>
</comment>
<gene>
    <name evidence="1" type="ORF">B0H16DRAFT_1733351</name>
</gene>
<dbReference type="AlphaFoldDB" id="A0AAD7MTL1"/>
<keyword evidence="2" id="KW-1185">Reference proteome</keyword>
<organism evidence="1 2">
    <name type="scientific">Mycena metata</name>
    <dbReference type="NCBI Taxonomy" id="1033252"/>
    <lineage>
        <taxon>Eukaryota</taxon>
        <taxon>Fungi</taxon>
        <taxon>Dikarya</taxon>
        <taxon>Basidiomycota</taxon>
        <taxon>Agaricomycotina</taxon>
        <taxon>Agaricomycetes</taxon>
        <taxon>Agaricomycetidae</taxon>
        <taxon>Agaricales</taxon>
        <taxon>Marasmiineae</taxon>
        <taxon>Mycenaceae</taxon>
        <taxon>Mycena</taxon>
    </lineage>
</organism>
<proteinExistence type="predicted"/>
<evidence type="ECO:0000313" key="2">
    <source>
        <dbReference type="Proteomes" id="UP001215598"/>
    </source>
</evidence>
<evidence type="ECO:0000313" key="1">
    <source>
        <dbReference type="EMBL" id="KAJ7731412.1"/>
    </source>
</evidence>
<reference evidence="1" key="1">
    <citation type="submission" date="2023-03" db="EMBL/GenBank/DDBJ databases">
        <title>Massive genome expansion in bonnet fungi (Mycena s.s.) driven by repeated elements and novel gene families across ecological guilds.</title>
        <authorList>
            <consortium name="Lawrence Berkeley National Laboratory"/>
            <person name="Harder C.B."/>
            <person name="Miyauchi S."/>
            <person name="Viragh M."/>
            <person name="Kuo A."/>
            <person name="Thoen E."/>
            <person name="Andreopoulos B."/>
            <person name="Lu D."/>
            <person name="Skrede I."/>
            <person name="Drula E."/>
            <person name="Henrissat B."/>
            <person name="Morin E."/>
            <person name="Kohler A."/>
            <person name="Barry K."/>
            <person name="LaButti K."/>
            <person name="Morin E."/>
            <person name="Salamov A."/>
            <person name="Lipzen A."/>
            <person name="Mereny Z."/>
            <person name="Hegedus B."/>
            <person name="Baldrian P."/>
            <person name="Stursova M."/>
            <person name="Weitz H."/>
            <person name="Taylor A."/>
            <person name="Grigoriev I.V."/>
            <person name="Nagy L.G."/>
            <person name="Martin F."/>
            <person name="Kauserud H."/>
        </authorList>
    </citation>
    <scope>NUCLEOTIDE SEQUENCE</scope>
    <source>
        <strain evidence="1">CBHHK182m</strain>
    </source>
</reference>
<dbReference type="Proteomes" id="UP001215598">
    <property type="component" value="Unassembled WGS sequence"/>
</dbReference>
<name>A0AAD7MTL1_9AGAR</name>
<sequence length="267" mass="29864">MKFDFIQRDDELVPFVDLDLRIGAAYIAKICVTPSNVSRWIATVPRLNQLQQEFGMRGGRPQNVQGCPVSMEIVAIAVLRDSPAVQTIGSFQDAALRQIAPRAWTHAKNAIQAVLYHDSSLRLPFYIPSRRTAPPTAFSRVEYRFTTECFPGRESASTEGGMCALTALGNYAGTEGELILWEDKKVVNFRSGSTFLLPKWMHYSFTEVEAPGYQMILIQSCDGQLEDYVANGFYVPLEADTGEAMLMRKAEATAERYLTRAEYGKLP</sequence>
<protein>
    <submittedName>
        <fullName evidence="1">Uncharacterized protein</fullName>
    </submittedName>
</protein>